<dbReference type="AlphaFoldDB" id="A0A7Z0TSA4"/>
<dbReference type="EMBL" id="JACBFH010000001">
    <property type="protein sequence ID" value="NYY92297.1"/>
    <property type="molecule type" value="Genomic_DNA"/>
</dbReference>
<dbReference type="InterPro" id="IPR027417">
    <property type="entry name" value="P-loop_NTPase"/>
</dbReference>
<accession>A0A7Z0TSA4</accession>
<sequence>MVLEPDRDQLEIFADAIFRRAGEKGFVTVRSFLEEGDRVLKISAVARSGGIKFLVDICEDDARRAAQNPAPAVFCPPLAVFIGKDRAREEDLLEGLALSVECDQHPREARTILEDLLGPATVVVKSGGTWANGGTRPEDKLHLHWRLKVPATGKGLVVLKQARDLAARLVGGDPSNKPVCHPIRWPGSWHRKAEPRLCAIEQLNPDVEIELEAALATLRVATPPEPAKAQSEGTARRDSSEWLILVRNIITGESYHASLVALAARLVGSNMHDGSIVTLLRAIMSSSTAPHDTVRWQARFDAIPRIVSSAREKFQQDDASPTGPLPFIDMQPWDNTPAPPRPWAVTDRIPIGQPTLFSGEGAAGKTLVELQLCVAHVIGRDWLGGLPEFGPAIYYGAEDDADELHRRLTSITDHYGVKFSDLIDGGLHLLSFAGADAVLAVPDRQGKVQPTPLFERLLEAAADIRPRHIGIDATADTFAGNEIDRSQVRQFVGLMRKLAITANSSVVLLAHPSLTGINSGSGLSGSTAWHNSVRARMLLKTVQEGDRDGQSPSDLRELSFLKNNYGPLSDAVVLRYQNGLFLPVSGQSTLEKLARDQKIDEAFLDVLGKLTRQNRPVSPSAHASNYAPKIIAGHPDGKAYTQRDYKAALERLLAADRIHIASFGPPSKTIRHLAPGPGTSEGGN</sequence>
<reference evidence="2 3" key="1">
    <citation type="journal article" date="2017" name="Syst. Appl. Microbiol.">
        <title>Soybeans inoculated with root zone soils of Canadian native legumes harbour diverse and novel Bradyrhizobium spp. that possess agricultural potential.</title>
        <authorList>
            <person name="Bromfield E.S.P."/>
            <person name="Cloutier S."/>
            <person name="Tambong J.T."/>
            <person name="Tran Thi T.V."/>
        </authorList>
    </citation>
    <scope>NUCLEOTIDE SEQUENCE [LARGE SCALE GENOMIC DNA]</scope>
    <source>
        <strain evidence="2 3">323S2</strain>
    </source>
</reference>
<dbReference type="EMBL" id="CP088280">
    <property type="protein sequence ID" value="UGX91733.1"/>
    <property type="molecule type" value="Genomic_DNA"/>
</dbReference>
<evidence type="ECO:0000313" key="2">
    <source>
        <dbReference type="EMBL" id="UGX91733.1"/>
    </source>
</evidence>
<evidence type="ECO:0000313" key="3">
    <source>
        <dbReference type="Proteomes" id="UP000564836"/>
    </source>
</evidence>
<name>A0A7Z0TSA4_9BRAD</name>
<dbReference type="RefSeq" id="WP_166350406.1">
    <property type="nucleotide sequence ID" value="NZ_CP088280.1"/>
</dbReference>
<gene>
    <name evidence="2" type="ORF">G6321_00039220</name>
    <name evidence="1" type="ORF">G6321_29125</name>
</gene>
<dbReference type="Proteomes" id="UP000564836">
    <property type="component" value="Chromosome"/>
</dbReference>
<protein>
    <submittedName>
        <fullName evidence="1">AAA family ATPase</fullName>
    </submittedName>
</protein>
<evidence type="ECO:0000313" key="1">
    <source>
        <dbReference type="EMBL" id="NYY92297.1"/>
    </source>
</evidence>
<dbReference type="Gene3D" id="3.40.50.300">
    <property type="entry name" value="P-loop containing nucleotide triphosphate hydrolases"/>
    <property type="match status" value="1"/>
</dbReference>
<organism evidence="1">
    <name type="scientific">Bradyrhizobium barranii subsp. barranii</name>
    <dbReference type="NCBI Taxonomy" id="2823807"/>
    <lineage>
        <taxon>Bacteria</taxon>
        <taxon>Pseudomonadati</taxon>
        <taxon>Pseudomonadota</taxon>
        <taxon>Alphaproteobacteria</taxon>
        <taxon>Hyphomicrobiales</taxon>
        <taxon>Nitrobacteraceae</taxon>
        <taxon>Bradyrhizobium</taxon>
        <taxon>Bradyrhizobium barranii</taxon>
    </lineage>
</organism>
<dbReference type="Pfam" id="PF13481">
    <property type="entry name" value="AAA_25"/>
    <property type="match status" value="1"/>
</dbReference>
<dbReference type="SUPFAM" id="SSF52540">
    <property type="entry name" value="P-loop containing nucleoside triphosphate hydrolases"/>
    <property type="match status" value="1"/>
</dbReference>
<reference evidence="2 3" key="3">
    <citation type="journal article" date="2022" name="Int. J. Syst. Evol. Microbiol.">
        <title>Strains of Bradyrhizobium barranii sp. nov. associated with legumes native to Canada are symbionts of soybeans and belong to different subspecies (subsp. barranii subsp. nov. and subsp. apii subsp. nov.) and symbiovars (sv. glycinearum and sv. septentrionale).</title>
        <authorList>
            <person name="Bromfield E.S.P."/>
            <person name="Cloutier S."/>
            <person name="Wasai-Hara S."/>
            <person name="Minamisawa K."/>
        </authorList>
    </citation>
    <scope>NUCLEOTIDE SEQUENCE [LARGE SCALE GENOMIC DNA]</scope>
    <source>
        <strain evidence="2 3">323S2</strain>
    </source>
</reference>
<reference evidence="1" key="2">
    <citation type="submission" date="2020-06" db="EMBL/GenBank/DDBJ databases">
        <title>Whole Genome Sequence of Bradyrhizobium sp. Strain 323S2.</title>
        <authorList>
            <person name="Bromfield E.S.P."/>
        </authorList>
    </citation>
    <scope>NUCLEOTIDE SEQUENCE [LARGE SCALE GENOMIC DNA]</scope>
    <source>
        <strain evidence="1">323S2</strain>
    </source>
</reference>
<proteinExistence type="predicted"/>